<evidence type="ECO:0000313" key="2">
    <source>
        <dbReference type="EMBL" id="KAF7307657.1"/>
    </source>
</evidence>
<evidence type="ECO:0000256" key="1">
    <source>
        <dbReference type="SAM" id="MobiDB-lite"/>
    </source>
</evidence>
<keyword evidence="3" id="KW-1185">Reference proteome</keyword>
<sequence length="191" mass="20904">MGDSEHSLRVNNYPCLLPLLPTLKQPSTTSSPSLLRSAVGGPRNSSLPFRPPAAVVTVKSDNATATSCCSLFSLTRRCCPVNPGVKNLILLATHRVFRYQGSARQSRLDKRLPFCSIDCNGSPNSLYAFERASKRSKTMSKHRAYHLSHPLPLSPPIHTHSMAASQKGSHVRDVPAKDVEVSRGTRGLRVY</sequence>
<feature type="region of interest" description="Disordered" evidence="1">
    <location>
        <begin position="156"/>
        <end position="191"/>
    </location>
</feature>
<accession>A0A8H6SZJ3</accession>
<evidence type="ECO:0000313" key="3">
    <source>
        <dbReference type="Proteomes" id="UP000636479"/>
    </source>
</evidence>
<dbReference type="Proteomes" id="UP000636479">
    <property type="component" value="Unassembled WGS sequence"/>
</dbReference>
<organism evidence="2 3">
    <name type="scientific">Mycena indigotica</name>
    <dbReference type="NCBI Taxonomy" id="2126181"/>
    <lineage>
        <taxon>Eukaryota</taxon>
        <taxon>Fungi</taxon>
        <taxon>Dikarya</taxon>
        <taxon>Basidiomycota</taxon>
        <taxon>Agaricomycotina</taxon>
        <taxon>Agaricomycetes</taxon>
        <taxon>Agaricomycetidae</taxon>
        <taxon>Agaricales</taxon>
        <taxon>Marasmiineae</taxon>
        <taxon>Mycenaceae</taxon>
        <taxon>Mycena</taxon>
    </lineage>
</organism>
<dbReference type="EMBL" id="JACAZF010000004">
    <property type="protein sequence ID" value="KAF7307657.1"/>
    <property type="molecule type" value="Genomic_DNA"/>
</dbReference>
<name>A0A8H6SZJ3_9AGAR</name>
<feature type="compositionally biased region" description="Basic and acidic residues" evidence="1">
    <location>
        <begin position="170"/>
        <end position="183"/>
    </location>
</feature>
<dbReference type="RefSeq" id="XP_037222676.1">
    <property type="nucleotide sequence ID" value="XM_037362384.1"/>
</dbReference>
<protein>
    <submittedName>
        <fullName evidence="2">Uncharacterized protein</fullName>
    </submittedName>
</protein>
<gene>
    <name evidence="2" type="ORF">MIND_00561000</name>
</gene>
<proteinExistence type="predicted"/>
<comment type="caution">
    <text evidence="2">The sequence shown here is derived from an EMBL/GenBank/DDBJ whole genome shotgun (WGS) entry which is preliminary data.</text>
</comment>
<reference evidence="2" key="1">
    <citation type="submission" date="2020-05" db="EMBL/GenBank/DDBJ databases">
        <title>Mycena genomes resolve the evolution of fungal bioluminescence.</title>
        <authorList>
            <person name="Tsai I.J."/>
        </authorList>
    </citation>
    <scope>NUCLEOTIDE SEQUENCE</scope>
    <source>
        <strain evidence="2">171206Taipei</strain>
    </source>
</reference>
<dbReference type="GeneID" id="59344900"/>
<dbReference type="AlphaFoldDB" id="A0A8H6SZJ3"/>